<evidence type="ECO:0000313" key="2">
    <source>
        <dbReference type="EMBL" id="KAJ7361222.1"/>
    </source>
</evidence>
<gene>
    <name evidence="2" type="ORF">DFH08DRAFT_368668</name>
</gene>
<dbReference type="AlphaFoldDB" id="A0AAD7F182"/>
<comment type="caution">
    <text evidence="2">The sequence shown here is derived from an EMBL/GenBank/DDBJ whole genome shotgun (WGS) entry which is preliminary data.</text>
</comment>
<evidence type="ECO:0000313" key="3">
    <source>
        <dbReference type="Proteomes" id="UP001218218"/>
    </source>
</evidence>
<proteinExistence type="predicted"/>
<organism evidence="2 3">
    <name type="scientific">Mycena albidolilacea</name>
    <dbReference type="NCBI Taxonomy" id="1033008"/>
    <lineage>
        <taxon>Eukaryota</taxon>
        <taxon>Fungi</taxon>
        <taxon>Dikarya</taxon>
        <taxon>Basidiomycota</taxon>
        <taxon>Agaricomycotina</taxon>
        <taxon>Agaricomycetes</taxon>
        <taxon>Agaricomycetidae</taxon>
        <taxon>Agaricales</taxon>
        <taxon>Marasmiineae</taxon>
        <taxon>Mycenaceae</taxon>
        <taxon>Mycena</taxon>
    </lineage>
</organism>
<keyword evidence="3" id="KW-1185">Reference proteome</keyword>
<protein>
    <submittedName>
        <fullName evidence="2">Uncharacterized protein</fullName>
    </submittedName>
</protein>
<feature type="region of interest" description="Disordered" evidence="1">
    <location>
        <begin position="1"/>
        <end position="61"/>
    </location>
</feature>
<sequence length="233" mass="25735">MRKSTGGRAPRRIDPTLLLEPCPSHSDPAVPLVSVHTPGMIRPPEDDDDDPVPATPRPRPSLQIYYTAPDAADPAVLDAVARTLETDVLFSRSNNSEFYDRLDVYGLPSARDEVVARCIAHQRGEIAARAGSNSKEWYIQRYDTGGQWVRALIVLERPLAEWQQPDSEGKVPGLSVVMFEPVPVVANVVDPDASASTDSFRVRPAETAEEGEVLVCDLRHELNWQHSSGQFKD</sequence>
<reference evidence="2" key="1">
    <citation type="submission" date="2023-03" db="EMBL/GenBank/DDBJ databases">
        <title>Massive genome expansion in bonnet fungi (Mycena s.s.) driven by repeated elements and novel gene families across ecological guilds.</title>
        <authorList>
            <consortium name="Lawrence Berkeley National Laboratory"/>
            <person name="Harder C.B."/>
            <person name="Miyauchi S."/>
            <person name="Viragh M."/>
            <person name="Kuo A."/>
            <person name="Thoen E."/>
            <person name="Andreopoulos B."/>
            <person name="Lu D."/>
            <person name="Skrede I."/>
            <person name="Drula E."/>
            <person name="Henrissat B."/>
            <person name="Morin E."/>
            <person name="Kohler A."/>
            <person name="Barry K."/>
            <person name="LaButti K."/>
            <person name="Morin E."/>
            <person name="Salamov A."/>
            <person name="Lipzen A."/>
            <person name="Mereny Z."/>
            <person name="Hegedus B."/>
            <person name="Baldrian P."/>
            <person name="Stursova M."/>
            <person name="Weitz H."/>
            <person name="Taylor A."/>
            <person name="Grigoriev I.V."/>
            <person name="Nagy L.G."/>
            <person name="Martin F."/>
            <person name="Kauserud H."/>
        </authorList>
    </citation>
    <scope>NUCLEOTIDE SEQUENCE</scope>
    <source>
        <strain evidence="2">CBHHK002</strain>
    </source>
</reference>
<name>A0AAD7F182_9AGAR</name>
<dbReference type="EMBL" id="JARIHO010000005">
    <property type="protein sequence ID" value="KAJ7361222.1"/>
    <property type="molecule type" value="Genomic_DNA"/>
</dbReference>
<evidence type="ECO:0000256" key="1">
    <source>
        <dbReference type="SAM" id="MobiDB-lite"/>
    </source>
</evidence>
<dbReference type="Proteomes" id="UP001218218">
    <property type="component" value="Unassembled WGS sequence"/>
</dbReference>
<accession>A0AAD7F182</accession>